<keyword evidence="5 9" id="KW-0256">Endoplasmic reticulum</keyword>
<dbReference type="EMBL" id="GCHU01008119">
    <property type="protein sequence ID" value="JAG88403.1"/>
    <property type="molecule type" value="Transcribed_RNA"/>
</dbReference>
<comment type="function">
    <text evidence="8 9">Component of the signal peptidase complex (SPC) which catalyzes the cleavage of N-terminal signal sequences from nascent proteins as they are translocated into the lumen of the endoplasmic reticulum. Enhances the enzymatic activity of SPC and facilitates the interactions between different components of the translocation site.</text>
</comment>
<evidence type="ECO:0000313" key="11">
    <source>
        <dbReference type="EMBL" id="JAG88403.1"/>
    </source>
</evidence>
<feature type="region of interest" description="Disordered" evidence="10">
    <location>
        <begin position="1"/>
        <end position="22"/>
    </location>
</feature>
<evidence type="ECO:0000256" key="9">
    <source>
        <dbReference type="RuleBase" id="RU368033"/>
    </source>
</evidence>
<evidence type="ECO:0000256" key="3">
    <source>
        <dbReference type="ARBA" id="ARBA00017057"/>
    </source>
</evidence>
<evidence type="ECO:0000256" key="4">
    <source>
        <dbReference type="ARBA" id="ARBA00022692"/>
    </source>
</evidence>
<evidence type="ECO:0000256" key="5">
    <source>
        <dbReference type="ARBA" id="ARBA00022824"/>
    </source>
</evidence>
<keyword evidence="6 9" id="KW-1133">Transmembrane helix</keyword>
<proteinExistence type="inferred from homology"/>
<evidence type="ECO:0000256" key="10">
    <source>
        <dbReference type="SAM" id="MobiDB-lite"/>
    </source>
</evidence>
<comment type="subcellular location">
    <subcellularLocation>
        <location evidence="1 9">Endoplasmic reticulum membrane</location>
        <topology evidence="1 9">Multi-pass membrane protein</topology>
    </subcellularLocation>
</comment>
<organism evidence="11">
    <name type="scientific">Wollemia nobilis</name>
    <dbReference type="NCBI Taxonomy" id="56998"/>
    <lineage>
        <taxon>Eukaryota</taxon>
        <taxon>Viridiplantae</taxon>
        <taxon>Streptophyta</taxon>
        <taxon>Embryophyta</taxon>
        <taxon>Tracheophyta</taxon>
        <taxon>Spermatophyta</taxon>
        <taxon>Pinopsida</taxon>
        <taxon>Pinidae</taxon>
        <taxon>Conifers II</taxon>
        <taxon>Araucariales</taxon>
        <taxon>Araucariaceae</taxon>
        <taxon>Wollemia</taxon>
    </lineage>
</organism>
<dbReference type="PANTHER" id="PTHR13085:SF0">
    <property type="entry name" value="SIGNAL PEPTIDASE COMPLEX SUBUNIT 2"/>
    <property type="match status" value="1"/>
</dbReference>
<reference evidence="11" key="1">
    <citation type="submission" date="2015-02" db="EMBL/GenBank/DDBJ databases">
        <title>A transcriptome of Wollemia nobilis - a relic of Gondwana.</title>
        <authorList>
            <person name="Chia J.Y."/>
            <person name="Leong Y.S."/>
            <person name="Abdul Karim S."/>
            <person name="Wan Azmi N."/>
            <person name="Hercus R."/>
            <person name="Croft L."/>
        </authorList>
    </citation>
    <scope>NUCLEOTIDE SEQUENCE</scope>
    <source>
        <strain evidence="11">MaeBrown</strain>
        <tissue evidence="11">Leaf</tissue>
    </source>
</reference>
<evidence type="ECO:0000256" key="6">
    <source>
        <dbReference type="ARBA" id="ARBA00022989"/>
    </source>
</evidence>
<evidence type="ECO:0000256" key="2">
    <source>
        <dbReference type="ARBA" id="ARBA00007324"/>
    </source>
</evidence>
<dbReference type="Pfam" id="PF06703">
    <property type="entry name" value="SPC25"/>
    <property type="match status" value="1"/>
</dbReference>
<dbReference type="PANTHER" id="PTHR13085">
    <property type="entry name" value="MICROSOMAL SIGNAL PEPTIDASE 25 KDA SUBUNIT"/>
    <property type="match status" value="1"/>
</dbReference>
<comment type="similarity">
    <text evidence="2 9">Belongs to the SPCS2 family.</text>
</comment>
<evidence type="ECO:0000256" key="1">
    <source>
        <dbReference type="ARBA" id="ARBA00004477"/>
    </source>
</evidence>
<name>A0A0C9S9C8_9CONI</name>
<sequence>MAGKGSPDDKSSASLSPKKANLNDPHAIKHLLDETASEVVFSRGYVENVTLSNVKMVIGIIIIGIALAAQFYPKKFPENKNFLIACIVLYVIFNCLLQFIIYTKEKNTILLTHPLLGSFASTGLAISSKLPRCSDMYTLCIASSDPSSISANPSVELTKSVTKWFTKDGVLVEGLFWKDVEKLIDDYTSEPRKSK</sequence>
<dbReference type="InterPro" id="IPR009582">
    <property type="entry name" value="Spc2/SPCS2"/>
</dbReference>
<dbReference type="GO" id="GO:0045047">
    <property type="term" value="P:protein targeting to ER"/>
    <property type="evidence" value="ECO:0007669"/>
    <property type="project" value="TreeGrafter"/>
</dbReference>
<accession>A0A0C9S9C8</accession>
<dbReference type="GO" id="GO:0008233">
    <property type="term" value="F:peptidase activity"/>
    <property type="evidence" value="ECO:0007669"/>
    <property type="project" value="UniProtKB-UniRule"/>
</dbReference>
<feature type="compositionally biased region" description="Basic and acidic residues" evidence="10">
    <location>
        <begin position="1"/>
        <end position="11"/>
    </location>
</feature>
<feature type="transmembrane region" description="Helical" evidence="9">
    <location>
        <begin position="81"/>
        <end position="102"/>
    </location>
</feature>
<keyword evidence="7 9" id="KW-0472">Membrane</keyword>
<evidence type="ECO:0000256" key="7">
    <source>
        <dbReference type="ARBA" id="ARBA00023136"/>
    </source>
</evidence>
<dbReference type="GO" id="GO:0005787">
    <property type="term" value="C:signal peptidase complex"/>
    <property type="evidence" value="ECO:0007669"/>
    <property type="project" value="UniProtKB-UniRule"/>
</dbReference>
<dbReference type="AlphaFoldDB" id="A0A0C9S9C8"/>
<feature type="transmembrane region" description="Helical" evidence="9">
    <location>
        <begin position="49"/>
        <end position="69"/>
    </location>
</feature>
<keyword evidence="4 9" id="KW-0812">Transmembrane</keyword>
<protein>
    <recommendedName>
        <fullName evidence="3 9">Signal peptidase complex subunit 2</fullName>
    </recommendedName>
</protein>
<dbReference type="GO" id="GO:0006465">
    <property type="term" value="P:signal peptide processing"/>
    <property type="evidence" value="ECO:0007669"/>
    <property type="project" value="UniProtKB-UniRule"/>
</dbReference>
<evidence type="ECO:0000256" key="8">
    <source>
        <dbReference type="ARBA" id="ARBA00045608"/>
    </source>
</evidence>